<feature type="repeat" description="WD" evidence="9">
    <location>
        <begin position="80"/>
        <end position="128"/>
    </location>
</feature>
<dbReference type="InterPro" id="IPR019775">
    <property type="entry name" value="WD40_repeat_CS"/>
</dbReference>
<organism evidence="10 11">
    <name type="scientific">Leptonychotes weddellii</name>
    <name type="common">Weddell seal</name>
    <name type="synonym">Otaria weddellii</name>
    <dbReference type="NCBI Taxonomy" id="9713"/>
    <lineage>
        <taxon>Eukaryota</taxon>
        <taxon>Metazoa</taxon>
        <taxon>Chordata</taxon>
        <taxon>Craniata</taxon>
        <taxon>Vertebrata</taxon>
        <taxon>Euteleostomi</taxon>
        <taxon>Mammalia</taxon>
        <taxon>Eutheria</taxon>
        <taxon>Laurasiatheria</taxon>
        <taxon>Carnivora</taxon>
        <taxon>Caniformia</taxon>
        <taxon>Pinnipedia</taxon>
        <taxon>Phocidae</taxon>
        <taxon>Monachinae</taxon>
        <taxon>Lobodontini</taxon>
        <taxon>Leptonychotes</taxon>
    </lineage>
</organism>
<keyword evidence="10" id="KW-1185">Reference proteome</keyword>
<keyword evidence="2" id="KW-0963">Cytoplasm</keyword>
<name>A0A7F8RR18_LEPWE</name>
<keyword evidence="4" id="KW-0677">Repeat</keyword>
<evidence type="ECO:0000256" key="6">
    <source>
        <dbReference type="ARBA" id="ARBA00055081"/>
    </source>
</evidence>
<comment type="subunit">
    <text evidence="7">Component of the C9orf72-SMCR8 complex, at least composed of C9orf72, SMCR8 and WDR41. The complex is formed of two protomers, each individually consisting of one molecule each of C9orf72, SMCR8 and WDR41. The protomers homodimerize via an interaction between C9orf72 (via C-terminus) and SMCR8 (via N-terminus). Within each protomer SMCR8 (via DENN domain) acts as a bridging protein between WDR41 (via C-terminus and N-terminus) and C9orf72 (via C-terminus). The C9orf72-SMCR8 complex associates with the ULK1/ATG1 kinase complex.</text>
</comment>
<dbReference type="OrthoDB" id="273067at2759"/>
<dbReference type="Proteomes" id="UP000245341">
    <property type="component" value="Unplaced"/>
</dbReference>
<dbReference type="RefSeq" id="XP_030895711.1">
    <property type="nucleotide sequence ID" value="XM_031039851.1"/>
</dbReference>
<evidence type="ECO:0000256" key="3">
    <source>
        <dbReference type="ARBA" id="ARBA00022574"/>
    </source>
</evidence>
<comment type="subcellular location">
    <subcellularLocation>
        <location evidence="1">Cytoplasm</location>
    </subcellularLocation>
</comment>
<evidence type="ECO:0000256" key="7">
    <source>
        <dbReference type="ARBA" id="ARBA00065808"/>
    </source>
</evidence>
<keyword evidence="5" id="KW-0072">Autophagy</keyword>
<dbReference type="InterPro" id="IPR020472">
    <property type="entry name" value="WD40_PAC1"/>
</dbReference>
<dbReference type="InterPro" id="IPR001680">
    <property type="entry name" value="WD40_rpt"/>
</dbReference>
<evidence type="ECO:0000256" key="1">
    <source>
        <dbReference type="ARBA" id="ARBA00004496"/>
    </source>
</evidence>
<dbReference type="KEGG" id="lww:102737113"/>
<evidence type="ECO:0000256" key="8">
    <source>
        <dbReference type="ARBA" id="ARBA00070592"/>
    </source>
</evidence>
<keyword evidence="3 9" id="KW-0853">WD repeat</keyword>
<dbReference type="PANTHER" id="PTHR22805:SF2">
    <property type="entry name" value="WD REPEAT-CONTAINING PROTEIN 41"/>
    <property type="match status" value="1"/>
</dbReference>
<dbReference type="CTD" id="55255"/>
<dbReference type="Gene3D" id="2.130.10.10">
    <property type="entry name" value="YVTN repeat-like/Quinoprotein amine dehydrogenase"/>
    <property type="match status" value="2"/>
</dbReference>
<feature type="repeat" description="WD" evidence="9">
    <location>
        <begin position="273"/>
        <end position="313"/>
    </location>
</feature>
<accession>A0A7F8RR18</accession>
<dbReference type="GeneID" id="102737113"/>
<evidence type="ECO:0000313" key="10">
    <source>
        <dbReference type="Proteomes" id="UP000245341"/>
    </source>
</evidence>
<evidence type="ECO:0000256" key="9">
    <source>
        <dbReference type="PROSITE-ProRule" id="PRU00221"/>
    </source>
</evidence>
<dbReference type="GO" id="GO:0005765">
    <property type="term" value="C:lysosomal membrane"/>
    <property type="evidence" value="ECO:0007669"/>
    <property type="project" value="TreeGrafter"/>
</dbReference>
<sequence length="413" mass="47152">MLRWLIGGGREPQGLAEKSPLQTIGEEQTQNPYTELLVLKAHHDIVRFLVQLDEYRFASAGDDGIVVVWNAQTGEKLLELNGHTQKITALITFPSLEACEEKNQLILTTSADRTVILWDCDTGRQVRKVSCFQSTIKNYFFHTYLQSFDLIFRLVAPTEESLEWDILEIKRLLDHQDNILSLVNVNDVSFVTGSHVGEMIIWDILDWTVQARECSFWDPSPQLDTQQEIKLCQKPDDISVHHFTWDKENVFAAVGRGLYVYNLHMKRVIACQKSAHDSNVLHIAKLPNRQLISCSEDGSVRIWELREKQQLAAEPVPTGFFNMWGFGRVNKQASQPVKKQQENSPPCSLELIGDLIGHSSSVEMFLYFEDHGLVTCSADHLIILWKNGERESGLRSLKLFQKLEENGDLYLAV</sequence>
<evidence type="ECO:0000256" key="2">
    <source>
        <dbReference type="ARBA" id="ARBA00022490"/>
    </source>
</evidence>
<comment type="function">
    <text evidence="6">Non-catalytic component of the C9orf72-SMCR8 complex, a complex that has guanine nucleotide exchange factor (GEF) activity and regulates autophagy. The C9orf72-SMCR8 complex promotes the exchange of GDP to GTP, converting inactive GDP-bound RAB8A and RAB39B into their active GTP-bound form, thereby promoting autophagosome maturation. As part of the C9orf72-SMCR8 complex, stimulates RAB8A and RAB11A GTPase activity in vitro, however WDR42 is shown not be an essential complex component for this function. The C9orf72-SMCR8 complex also acts as a negative regulator of autophagy initiation by interacting with the ULK1/ATG1 kinase complex and inhibiting its protein kinase activity.</text>
</comment>
<dbReference type="InterPro" id="IPR040102">
    <property type="entry name" value="WDR41"/>
</dbReference>
<dbReference type="PRINTS" id="PR00320">
    <property type="entry name" value="GPROTEINBRPT"/>
</dbReference>
<evidence type="ECO:0000313" key="11">
    <source>
        <dbReference type="RefSeq" id="XP_030895711.1"/>
    </source>
</evidence>
<gene>
    <name evidence="11" type="primary">WDR41</name>
</gene>
<dbReference type="SMART" id="SM00320">
    <property type="entry name" value="WD40"/>
    <property type="match status" value="5"/>
</dbReference>
<dbReference type="PROSITE" id="PS00678">
    <property type="entry name" value="WD_REPEATS_1"/>
    <property type="match status" value="1"/>
</dbReference>
<dbReference type="InterPro" id="IPR036322">
    <property type="entry name" value="WD40_repeat_dom_sf"/>
</dbReference>
<reference evidence="11" key="1">
    <citation type="submission" date="2025-08" db="UniProtKB">
        <authorList>
            <consortium name="RefSeq"/>
        </authorList>
    </citation>
    <scope>IDENTIFICATION</scope>
    <source>
        <tissue evidence="11">Liver</tissue>
    </source>
</reference>
<dbReference type="AlphaFoldDB" id="A0A7F8RR18"/>
<evidence type="ECO:0000256" key="5">
    <source>
        <dbReference type="ARBA" id="ARBA00023006"/>
    </source>
</evidence>
<dbReference type="Pfam" id="PF25178">
    <property type="entry name" value="Beta-prop_WDR41"/>
    <property type="match status" value="2"/>
</dbReference>
<proteinExistence type="predicted"/>
<dbReference type="FunFam" id="2.130.10.10:FF:000564">
    <property type="entry name" value="WD repeat domain 41"/>
    <property type="match status" value="1"/>
</dbReference>
<dbReference type="GO" id="GO:0010506">
    <property type="term" value="P:regulation of autophagy"/>
    <property type="evidence" value="ECO:0007669"/>
    <property type="project" value="InterPro"/>
</dbReference>
<dbReference type="PANTHER" id="PTHR22805">
    <property type="entry name" value="WDR41-RELATED"/>
    <property type="match status" value="1"/>
</dbReference>
<dbReference type="PROSITE" id="PS50294">
    <property type="entry name" value="WD_REPEATS_REGION"/>
    <property type="match status" value="1"/>
</dbReference>
<dbReference type="SUPFAM" id="SSF50978">
    <property type="entry name" value="WD40 repeat-like"/>
    <property type="match status" value="1"/>
</dbReference>
<evidence type="ECO:0000256" key="4">
    <source>
        <dbReference type="ARBA" id="ARBA00022737"/>
    </source>
</evidence>
<dbReference type="PROSITE" id="PS50082">
    <property type="entry name" value="WD_REPEATS_2"/>
    <property type="match status" value="2"/>
</dbReference>
<dbReference type="InterPro" id="IPR015943">
    <property type="entry name" value="WD40/YVTN_repeat-like_dom_sf"/>
</dbReference>
<dbReference type="GO" id="GO:0006914">
    <property type="term" value="P:autophagy"/>
    <property type="evidence" value="ECO:0007669"/>
    <property type="project" value="UniProtKB-KW"/>
</dbReference>
<protein>
    <recommendedName>
        <fullName evidence="8">WD repeat-containing protein 41</fullName>
    </recommendedName>
</protein>